<keyword evidence="3" id="KW-1185">Reference proteome</keyword>
<evidence type="ECO:0000313" key="2">
    <source>
        <dbReference type="EMBL" id="ABK77296.1"/>
    </source>
</evidence>
<organism evidence="2 3">
    <name type="scientific">Cenarchaeum symbiosum (strain A)</name>
    <dbReference type="NCBI Taxonomy" id="414004"/>
    <lineage>
        <taxon>Archaea</taxon>
        <taxon>Nitrososphaerota</taxon>
        <taxon>Candidatus Cenarchaeales</taxon>
        <taxon>Candidatus Cenarchaeaceae</taxon>
        <taxon>Candidatus Cenarchaeum</taxon>
    </lineage>
</organism>
<proteinExistence type="predicted"/>
<dbReference type="AlphaFoldDB" id="A0RVC9"/>
<sequence>MIVLRNEELIMRYPAKIKGYGDGVMYITSTRVCFESDRKGLCFDLDYSHLFDWTPKKKSIEIRWQELEVGQARHERGDHIFKVEIELKKRRDKKVDPIDVHYVLYYTHTDRFIHSSRGAGWYLNDNEEIMQRFYYTHKPQIVRVVGEDDLVRRATESMLFEKKTGIEMNGDELYDEYMDRVARDSGSTVLEQLIYKRRLMRKAWEADETWDCESGLCDEQMARKFSKAQIRVLERHIRRRLPRWIKEHEDLIKEYESKKDELELTNLKPIVYNGTAVFKGGTIYDKLEWYRKALVAYSRVYEIMKDMEFECGGQADRYEKDLLCHFIEKLDRGEDISDYTPVVQKIPSATVAAKKKIAAYRNNLKEVP</sequence>
<dbReference type="KEGG" id="csy:CENSYa_0663"/>
<dbReference type="EnsemblBacteria" id="ABK77296">
    <property type="protein sequence ID" value="ABK77296"/>
    <property type="gene ID" value="CENSYa_0663"/>
</dbReference>
<accession>A0RVC9</accession>
<gene>
    <name evidence="2" type="ordered locus">CENSYa_0663</name>
</gene>
<evidence type="ECO:0000313" key="3">
    <source>
        <dbReference type="Proteomes" id="UP000000758"/>
    </source>
</evidence>
<dbReference type="Proteomes" id="UP000000758">
    <property type="component" value="Chromosome"/>
</dbReference>
<reference evidence="2 3" key="1">
    <citation type="journal article" date="2006" name="Proc. Natl. Acad. Sci. U.S.A.">
        <title>Genomic analysis of the uncultivated marine crenarchaeote Cenarchaeum symbiosum.</title>
        <authorList>
            <person name="Hallam S.J."/>
            <person name="Konstantinidis K.T."/>
            <person name="Putnam N."/>
            <person name="Schleper C."/>
            <person name="Watanabe Y."/>
            <person name="Sugahara J."/>
            <person name="Preston C."/>
            <person name="de la Torre J."/>
            <person name="Richardson P.M."/>
            <person name="DeLong E.F."/>
        </authorList>
    </citation>
    <scope>NUCLEOTIDE SEQUENCE [LARGE SCALE GENOMIC DNA]</scope>
    <source>
        <strain evidence="3">A</strain>
    </source>
</reference>
<dbReference type="Pfam" id="PF02893">
    <property type="entry name" value="GRAM"/>
    <property type="match status" value="1"/>
</dbReference>
<name>A0RVC9_CENSY</name>
<dbReference type="InterPro" id="IPR004182">
    <property type="entry name" value="GRAM"/>
</dbReference>
<feature type="domain" description="GRAM" evidence="1">
    <location>
        <begin position="4"/>
        <end position="42"/>
    </location>
</feature>
<protein>
    <recommendedName>
        <fullName evidence="1">GRAM domain-containing protein</fullName>
    </recommendedName>
</protein>
<evidence type="ECO:0000259" key="1">
    <source>
        <dbReference type="Pfam" id="PF02893"/>
    </source>
</evidence>
<dbReference type="HOGENOM" id="CLU_751429_0_0_2"/>
<dbReference type="EMBL" id="DP000238">
    <property type="protein sequence ID" value="ABK77296.1"/>
    <property type="molecule type" value="Genomic_DNA"/>
</dbReference>